<evidence type="ECO:0000259" key="3">
    <source>
        <dbReference type="Pfam" id="PF25973"/>
    </source>
</evidence>
<name>A0ABS9KYR9_9BACT</name>
<gene>
    <name evidence="5" type="ORF">LZZ85_24390</name>
</gene>
<dbReference type="Pfam" id="PF25973">
    <property type="entry name" value="BSH_CzcB"/>
    <property type="match status" value="1"/>
</dbReference>
<comment type="similarity">
    <text evidence="1">Belongs to the membrane fusion protein (MFP) (TC 8.A.1) family.</text>
</comment>
<comment type="caution">
    <text evidence="5">The sequence shown here is derived from an EMBL/GenBank/DDBJ whole genome shotgun (WGS) entry which is preliminary data.</text>
</comment>
<sequence length="367" mass="39442">MKKNLTIAAVLFTAITMMEGCGSAESKEAKAPVAEPETEVVHPVRGSLSSSIQLPGELVAFQQVDLYAKISSFVRKLYADVGTEVKAGQLLATMEAPELNSQLSGAESRLKAQEAIYLSSKATYERLLETSKTPGTISPNDLDIALARQKSDLAQLEAAKASHREIGNNRDYLEIRAPFSGVISARNVSAGAYVGPAGKGSDAPIFTLQEFKKLRLVVSVPEAYLPYFNNKTEVKFTVKSVAKDTFTAKVSRASGALDTRLRSQRTEMDVENQPKLLPGMIAEVSMPLAGDTATLLVPTKAVLRSTTGTFVVKIENGKTVWVPVKAGRSAGDKTEIFGNVSTDDTIVKTATEEVRDGGEVKKVKLTE</sequence>
<evidence type="ECO:0000256" key="1">
    <source>
        <dbReference type="ARBA" id="ARBA00009477"/>
    </source>
</evidence>
<dbReference type="NCBIfam" id="TIGR01730">
    <property type="entry name" value="RND_mfp"/>
    <property type="match status" value="1"/>
</dbReference>
<dbReference type="Gene3D" id="2.40.50.100">
    <property type="match status" value="1"/>
</dbReference>
<dbReference type="InterPro" id="IPR058647">
    <property type="entry name" value="BSH_CzcB-like"/>
</dbReference>
<evidence type="ECO:0000259" key="4">
    <source>
        <dbReference type="Pfam" id="PF25989"/>
    </source>
</evidence>
<feature type="domain" description="CusB-like beta-barrel" evidence="2">
    <location>
        <begin position="216"/>
        <end position="286"/>
    </location>
</feature>
<dbReference type="InterPro" id="IPR058792">
    <property type="entry name" value="Beta-barrel_RND_2"/>
</dbReference>
<organism evidence="5 6">
    <name type="scientific">Terrimonas ginsenosidimutans</name>
    <dbReference type="NCBI Taxonomy" id="2908004"/>
    <lineage>
        <taxon>Bacteria</taxon>
        <taxon>Pseudomonadati</taxon>
        <taxon>Bacteroidota</taxon>
        <taxon>Chitinophagia</taxon>
        <taxon>Chitinophagales</taxon>
        <taxon>Chitinophagaceae</taxon>
        <taxon>Terrimonas</taxon>
    </lineage>
</organism>
<dbReference type="Pfam" id="PF25989">
    <property type="entry name" value="YknX_C"/>
    <property type="match status" value="1"/>
</dbReference>
<dbReference type="InterPro" id="IPR058637">
    <property type="entry name" value="YknX-like_C"/>
</dbReference>
<evidence type="ECO:0000313" key="6">
    <source>
        <dbReference type="Proteomes" id="UP001165367"/>
    </source>
</evidence>
<protein>
    <submittedName>
        <fullName evidence="5">Efflux RND transporter periplasmic adaptor subunit</fullName>
    </submittedName>
</protein>
<dbReference type="PANTHER" id="PTHR30469:SF37">
    <property type="entry name" value="RAGD PROTEIN"/>
    <property type="match status" value="1"/>
</dbReference>
<feature type="domain" description="YknX-like C-terminal permuted SH3-like" evidence="4">
    <location>
        <begin position="296"/>
        <end position="361"/>
    </location>
</feature>
<dbReference type="InterPro" id="IPR006143">
    <property type="entry name" value="RND_pump_MFP"/>
</dbReference>
<dbReference type="PANTHER" id="PTHR30469">
    <property type="entry name" value="MULTIDRUG RESISTANCE PROTEIN MDTA"/>
    <property type="match status" value="1"/>
</dbReference>
<dbReference type="Pfam" id="PF25954">
    <property type="entry name" value="Beta-barrel_RND_2"/>
    <property type="match status" value="1"/>
</dbReference>
<evidence type="ECO:0000313" key="5">
    <source>
        <dbReference type="EMBL" id="MCG2617460.1"/>
    </source>
</evidence>
<accession>A0ABS9KYR9</accession>
<keyword evidence="6" id="KW-1185">Reference proteome</keyword>
<reference evidence="5" key="1">
    <citation type="submission" date="2022-01" db="EMBL/GenBank/DDBJ databases">
        <authorList>
            <person name="Jo J.-H."/>
            <person name="Im W.-T."/>
        </authorList>
    </citation>
    <scope>NUCLEOTIDE SEQUENCE</scope>
    <source>
        <strain evidence="5">NA20</strain>
    </source>
</reference>
<evidence type="ECO:0000259" key="2">
    <source>
        <dbReference type="Pfam" id="PF25954"/>
    </source>
</evidence>
<dbReference type="Gene3D" id="2.40.420.20">
    <property type="match status" value="1"/>
</dbReference>
<dbReference type="EMBL" id="JAKLTR010000021">
    <property type="protein sequence ID" value="MCG2617460.1"/>
    <property type="molecule type" value="Genomic_DNA"/>
</dbReference>
<dbReference type="RefSeq" id="WP_237876219.1">
    <property type="nucleotide sequence ID" value="NZ_JAKLTR010000021.1"/>
</dbReference>
<dbReference type="Gene3D" id="2.40.30.170">
    <property type="match status" value="1"/>
</dbReference>
<feature type="domain" description="CzcB-like barrel-sandwich hybrid" evidence="3">
    <location>
        <begin position="64"/>
        <end position="195"/>
    </location>
</feature>
<proteinExistence type="inferred from homology"/>
<dbReference type="SUPFAM" id="SSF111369">
    <property type="entry name" value="HlyD-like secretion proteins"/>
    <property type="match status" value="1"/>
</dbReference>
<dbReference type="Gene3D" id="1.10.287.470">
    <property type="entry name" value="Helix hairpin bin"/>
    <property type="match status" value="1"/>
</dbReference>
<dbReference type="Proteomes" id="UP001165367">
    <property type="component" value="Unassembled WGS sequence"/>
</dbReference>